<dbReference type="PANTHER" id="PTHR45648">
    <property type="entry name" value="GDSL LIPASE/ACYLHYDROLASE FAMILY PROTEIN (AFU_ORTHOLOGUE AFUA_4G14700)"/>
    <property type="match status" value="1"/>
</dbReference>
<proteinExistence type="predicted"/>
<organism evidence="2 3">
    <name type="scientific">Fluviispira sanaruensis</name>
    <dbReference type="NCBI Taxonomy" id="2493639"/>
    <lineage>
        <taxon>Bacteria</taxon>
        <taxon>Pseudomonadati</taxon>
        <taxon>Bdellovibrionota</taxon>
        <taxon>Oligoflexia</taxon>
        <taxon>Silvanigrellales</taxon>
        <taxon>Silvanigrellaceae</taxon>
        <taxon>Fluviispira</taxon>
    </lineage>
</organism>
<dbReference type="GO" id="GO:0016298">
    <property type="term" value="F:lipase activity"/>
    <property type="evidence" value="ECO:0007669"/>
    <property type="project" value="InterPro"/>
</dbReference>
<keyword evidence="3" id="KW-1185">Reference proteome</keyword>
<dbReference type="RefSeq" id="WP_130610768.1">
    <property type="nucleotide sequence ID" value="NZ_AP019368.1"/>
</dbReference>
<dbReference type="PROSITE" id="PS01098">
    <property type="entry name" value="LIPASE_GDSL_SER"/>
    <property type="match status" value="1"/>
</dbReference>
<dbReference type="Gene3D" id="3.40.50.1110">
    <property type="entry name" value="SGNH hydrolase"/>
    <property type="match status" value="1"/>
</dbReference>
<dbReference type="SUPFAM" id="SSF52266">
    <property type="entry name" value="SGNH hydrolase"/>
    <property type="match status" value="1"/>
</dbReference>
<accession>A0A4P2VY08</accession>
<sequence length="394" mass="43502">MKKIITAIVFLSITCTSYSNGKNSENNINFERLYVLGDSLSDTGAATGAITKYLNNCNDDNLRNLNPFFLPFLSLDPTISSLLNSGFLSNTCSNLPKEISFDTPAYMTRSFTNGKVAAEILAEKMSLELTPAWKVNDLSLFGFVNFKGSSQIGTNYAFSGAKAAIGKDLVDTLLLNKFALNQQLSALLAEKGDRDLGNDLFLIMIGANDIISATFNSDNLIIDSAVLEIEKSLLSLYNGGARNFIISNVPNIALLPLINPNLKPIAEYYSKDFNFKLNAKITDFKVNYGDANITYIDLYQVFDDLKKESSKKGMNFLSPCTTNISDSMINSVDFSVLLNTIRSGKLPFVYINGCSAQTINNHFFFDSVHPTSWGQEKLGNKMYELLLENSTKKN</sequence>
<dbReference type="InterPro" id="IPR001087">
    <property type="entry name" value="GDSL"/>
</dbReference>
<dbReference type="InterPro" id="IPR051058">
    <property type="entry name" value="GDSL_Est/Lipase"/>
</dbReference>
<evidence type="ECO:0000313" key="3">
    <source>
        <dbReference type="Proteomes" id="UP000291236"/>
    </source>
</evidence>
<dbReference type="Proteomes" id="UP000291236">
    <property type="component" value="Chromosome"/>
</dbReference>
<evidence type="ECO:0000313" key="2">
    <source>
        <dbReference type="EMBL" id="BBH53932.1"/>
    </source>
</evidence>
<name>A0A4P2VY08_FLUSA</name>
<dbReference type="PANTHER" id="PTHR45648:SF22">
    <property type="entry name" value="GDSL LIPASE_ACYLHYDROLASE FAMILY PROTEIN (AFU_ORTHOLOGUE AFUA_4G14700)"/>
    <property type="match status" value="1"/>
</dbReference>
<dbReference type="EMBL" id="AP019368">
    <property type="protein sequence ID" value="BBH53932.1"/>
    <property type="molecule type" value="Genomic_DNA"/>
</dbReference>
<dbReference type="OrthoDB" id="7164617at2"/>
<keyword evidence="1" id="KW-0378">Hydrolase</keyword>
<reference evidence="2 3" key="1">
    <citation type="submission" date="2018-12" db="EMBL/GenBank/DDBJ databases">
        <title>Rubrispira sanarue gen. nov., sp., nov., a member of the order Silvanigrellales, isolated from a brackish lake in Hamamatsu Japan.</title>
        <authorList>
            <person name="Maejima Y."/>
            <person name="Iino T."/>
            <person name="Muraguchi Y."/>
            <person name="Fukuda K."/>
            <person name="Nojiri H."/>
            <person name="Ohkuma M."/>
            <person name="Moriuchi R."/>
            <person name="Dohra H."/>
            <person name="Kimbara K."/>
            <person name="Shintani M."/>
        </authorList>
    </citation>
    <scope>NUCLEOTIDE SEQUENCE [LARGE SCALE GENOMIC DNA]</scope>
    <source>
        <strain evidence="2 3">RF1110005</strain>
    </source>
</reference>
<gene>
    <name evidence="2" type="ORF">JCM31447_23850</name>
</gene>
<dbReference type="InterPro" id="IPR036514">
    <property type="entry name" value="SGNH_hydro_sf"/>
</dbReference>
<dbReference type="KEGG" id="sbf:JCM31447_23850"/>
<protein>
    <submittedName>
        <fullName evidence="2">GDSL family lipase</fullName>
    </submittedName>
</protein>
<dbReference type="InterPro" id="IPR008265">
    <property type="entry name" value="Lipase_GDSL_AS"/>
</dbReference>
<dbReference type="AlphaFoldDB" id="A0A4P2VY08"/>
<evidence type="ECO:0000256" key="1">
    <source>
        <dbReference type="ARBA" id="ARBA00022801"/>
    </source>
</evidence>
<dbReference type="GO" id="GO:0006629">
    <property type="term" value="P:lipid metabolic process"/>
    <property type="evidence" value="ECO:0007669"/>
    <property type="project" value="InterPro"/>
</dbReference>
<dbReference type="Pfam" id="PF00657">
    <property type="entry name" value="Lipase_GDSL"/>
    <property type="match status" value="1"/>
</dbReference>